<reference evidence="1 2" key="1">
    <citation type="journal article" date="2018" name="New Phytol.">
        <title>Phylogenomics of Endogonaceae and evolution of mycorrhizas within Mucoromycota.</title>
        <authorList>
            <person name="Chang Y."/>
            <person name="Desiro A."/>
            <person name="Na H."/>
            <person name="Sandor L."/>
            <person name="Lipzen A."/>
            <person name="Clum A."/>
            <person name="Barry K."/>
            <person name="Grigoriev I.V."/>
            <person name="Martin F.M."/>
            <person name="Stajich J.E."/>
            <person name="Smith M.E."/>
            <person name="Bonito G."/>
            <person name="Spatafora J.W."/>
        </authorList>
    </citation>
    <scope>NUCLEOTIDE SEQUENCE [LARGE SCALE GENOMIC DNA]</scope>
    <source>
        <strain evidence="1 2">AD002</strain>
    </source>
</reference>
<keyword evidence="2" id="KW-1185">Reference proteome</keyword>
<accession>A0A433Q9L8</accession>
<proteinExistence type="predicted"/>
<protein>
    <submittedName>
        <fullName evidence="1">Uncharacterized protein</fullName>
    </submittedName>
</protein>
<dbReference type="AlphaFoldDB" id="A0A433Q9L8"/>
<name>A0A433Q9L8_9FUNG</name>
<gene>
    <name evidence="1" type="ORF">BC938DRAFT_470707</name>
</gene>
<organism evidence="1 2">
    <name type="scientific">Jimgerdemannia flammicorona</name>
    <dbReference type="NCBI Taxonomy" id="994334"/>
    <lineage>
        <taxon>Eukaryota</taxon>
        <taxon>Fungi</taxon>
        <taxon>Fungi incertae sedis</taxon>
        <taxon>Mucoromycota</taxon>
        <taxon>Mucoromycotina</taxon>
        <taxon>Endogonomycetes</taxon>
        <taxon>Endogonales</taxon>
        <taxon>Endogonaceae</taxon>
        <taxon>Jimgerdemannia</taxon>
    </lineage>
</organism>
<sequence>MPCLGALIPTPSHRSQAPVRTVAPPCLLGPVVIERSQMMPWVGALIQTPSHRSPATVQTAAPLCRVCPGRSKAQPGCSEMMPCLNALILTPSHGSPAQRLRFVVLALVVIEKGQIVQRR</sequence>
<evidence type="ECO:0000313" key="2">
    <source>
        <dbReference type="Proteomes" id="UP000274822"/>
    </source>
</evidence>
<dbReference type="Proteomes" id="UP000274822">
    <property type="component" value="Unassembled WGS sequence"/>
</dbReference>
<comment type="caution">
    <text evidence="1">The sequence shown here is derived from an EMBL/GenBank/DDBJ whole genome shotgun (WGS) entry which is preliminary data.</text>
</comment>
<evidence type="ECO:0000313" key="1">
    <source>
        <dbReference type="EMBL" id="RUS26485.1"/>
    </source>
</evidence>
<dbReference type="EMBL" id="RBNJ01010343">
    <property type="protein sequence ID" value="RUS26485.1"/>
    <property type="molecule type" value="Genomic_DNA"/>
</dbReference>